<sequence length="366" mass="41934">MLFLRKRNPTSIVFSPSTEMETGGDVPGMVTISRKHVGISGCDIHRPRKLLSHRVLKTIGKDLTMFFNVKDLVICVADAMEAHQAAFDKACILHCDISAGNILITPNKRGFDWDHCSILKARTAKCTGTWRFMSARLMDSVWNPDTLIDEKEFSLWVLLDMALRHTRHPLSPIALHRKMESLFEDGSRLRTGDLVNRSFLRGDHAMPFFAVTGLSQMLRELADVFDVRHQAEPRQAEDELYEVVKASLPNLVESTQKWRYLKKMEKLNSATLLCHTLRAHAEKVKAPDNGSYDWCCNACYSEDKYRESPKKRKAEGTDRLEMKRWKGMGAEMCSRHDDIMVDTKETEEECSLKLEHLRPWGPLRGN</sequence>
<feature type="domain" description="Fungal-type protein kinase" evidence="1">
    <location>
        <begin position="48"/>
        <end position="159"/>
    </location>
</feature>
<dbReference type="GeneID" id="66099928"/>
<dbReference type="RefSeq" id="XP_043035899.1">
    <property type="nucleotide sequence ID" value="XM_043177641.1"/>
</dbReference>
<dbReference type="EMBL" id="MU250551">
    <property type="protein sequence ID" value="KAG7442399.1"/>
    <property type="molecule type" value="Genomic_DNA"/>
</dbReference>
<dbReference type="AlphaFoldDB" id="A0A9P8ANZ6"/>
<accession>A0A9P8ANZ6</accession>
<proteinExistence type="predicted"/>
<name>A0A9P8ANZ6_9AGAR</name>
<reference evidence="2" key="1">
    <citation type="submission" date="2020-11" db="EMBL/GenBank/DDBJ databases">
        <title>Adaptations for nitrogen fixation in a non-lichenized fungal sporocarp promotes dispersal by wood-feeding termites.</title>
        <authorList>
            <consortium name="DOE Joint Genome Institute"/>
            <person name="Koch R.A."/>
            <person name="Yoon G."/>
            <person name="Arayal U."/>
            <person name="Lail K."/>
            <person name="Amirebrahimi M."/>
            <person name="Labutti K."/>
            <person name="Lipzen A."/>
            <person name="Riley R."/>
            <person name="Barry K."/>
            <person name="Henrissat B."/>
            <person name="Grigoriev I.V."/>
            <person name="Herr J.R."/>
            <person name="Aime M.C."/>
        </authorList>
    </citation>
    <scope>NUCLEOTIDE SEQUENCE</scope>
    <source>
        <strain evidence="2">MCA 3950</strain>
    </source>
</reference>
<protein>
    <recommendedName>
        <fullName evidence="1">Fungal-type protein kinase domain-containing protein</fullName>
    </recommendedName>
</protein>
<organism evidence="2 3">
    <name type="scientific">Guyanagaster necrorhizus</name>
    <dbReference type="NCBI Taxonomy" id="856835"/>
    <lineage>
        <taxon>Eukaryota</taxon>
        <taxon>Fungi</taxon>
        <taxon>Dikarya</taxon>
        <taxon>Basidiomycota</taxon>
        <taxon>Agaricomycotina</taxon>
        <taxon>Agaricomycetes</taxon>
        <taxon>Agaricomycetidae</taxon>
        <taxon>Agaricales</taxon>
        <taxon>Marasmiineae</taxon>
        <taxon>Physalacriaceae</taxon>
        <taxon>Guyanagaster</taxon>
    </lineage>
</organism>
<keyword evidence="3" id="KW-1185">Reference proteome</keyword>
<comment type="caution">
    <text evidence="2">The sequence shown here is derived from an EMBL/GenBank/DDBJ whole genome shotgun (WGS) entry which is preliminary data.</text>
</comment>
<dbReference type="Pfam" id="PF17667">
    <property type="entry name" value="Pkinase_fungal"/>
    <property type="match status" value="1"/>
</dbReference>
<evidence type="ECO:0000313" key="2">
    <source>
        <dbReference type="EMBL" id="KAG7442399.1"/>
    </source>
</evidence>
<evidence type="ECO:0000259" key="1">
    <source>
        <dbReference type="Pfam" id="PF17667"/>
    </source>
</evidence>
<dbReference type="InterPro" id="IPR040976">
    <property type="entry name" value="Pkinase_fungal"/>
</dbReference>
<gene>
    <name evidence="2" type="ORF">BT62DRAFT_1010322</name>
</gene>
<evidence type="ECO:0000313" key="3">
    <source>
        <dbReference type="Proteomes" id="UP000812287"/>
    </source>
</evidence>
<dbReference type="OrthoDB" id="2747778at2759"/>
<dbReference type="Proteomes" id="UP000812287">
    <property type="component" value="Unassembled WGS sequence"/>
</dbReference>